<keyword evidence="1" id="KW-0343">GTPase activation</keyword>
<feature type="compositionally biased region" description="Basic residues" evidence="2">
    <location>
        <begin position="830"/>
        <end position="839"/>
    </location>
</feature>
<dbReference type="AlphaFoldDB" id="A0A4S8MQ02"/>
<feature type="region of interest" description="Disordered" evidence="2">
    <location>
        <begin position="720"/>
        <end position="839"/>
    </location>
</feature>
<dbReference type="InterPro" id="IPR039360">
    <property type="entry name" value="Ras_GTPase"/>
</dbReference>
<dbReference type="InterPro" id="IPR008936">
    <property type="entry name" value="Rho_GTPase_activation_prot"/>
</dbReference>
<dbReference type="Pfam" id="PF00616">
    <property type="entry name" value="RasGAP"/>
    <property type="match status" value="1"/>
</dbReference>
<dbReference type="CDD" id="cd05137">
    <property type="entry name" value="RasGAP_CLA2_BUD2"/>
    <property type="match status" value="1"/>
</dbReference>
<evidence type="ECO:0000313" key="5">
    <source>
        <dbReference type="EMBL" id="THV04952.1"/>
    </source>
</evidence>
<gene>
    <name evidence="5" type="ORF">K435DRAFT_714064</name>
</gene>
<dbReference type="PROSITE" id="PS50004">
    <property type="entry name" value="C2"/>
    <property type="match status" value="1"/>
</dbReference>
<keyword evidence="6" id="KW-1185">Reference proteome</keyword>
<dbReference type="Proteomes" id="UP000297245">
    <property type="component" value="Unassembled WGS sequence"/>
</dbReference>
<evidence type="ECO:0000256" key="1">
    <source>
        <dbReference type="ARBA" id="ARBA00022468"/>
    </source>
</evidence>
<feature type="compositionally biased region" description="Low complexity" evidence="2">
    <location>
        <begin position="730"/>
        <end position="746"/>
    </location>
</feature>
<reference evidence="5 6" key="1">
    <citation type="journal article" date="2019" name="Nat. Ecol. Evol.">
        <title>Megaphylogeny resolves global patterns of mushroom evolution.</title>
        <authorList>
            <person name="Varga T."/>
            <person name="Krizsan K."/>
            <person name="Foldi C."/>
            <person name="Dima B."/>
            <person name="Sanchez-Garcia M."/>
            <person name="Sanchez-Ramirez S."/>
            <person name="Szollosi G.J."/>
            <person name="Szarkandi J.G."/>
            <person name="Papp V."/>
            <person name="Albert L."/>
            <person name="Andreopoulos W."/>
            <person name="Angelini C."/>
            <person name="Antonin V."/>
            <person name="Barry K.W."/>
            <person name="Bougher N.L."/>
            <person name="Buchanan P."/>
            <person name="Buyck B."/>
            <person name="Bense V."/>
            <person name="Catcheside P."/>
            <person name="Chovatia M."/>
            <person name="Cooper J."/>
            <person name="Damon W."/>
            <person name="Desjardin D."/>
            <person name="Finy P."/>
            <person name="Geml J."/>
            <person name="Haridas S."/>
            <person name="Hughes K."/>
            <person name="Justo A."/>
            <person name="Karasinski D."/>
            <person name="Kautmanova I."/>
            <person name="Kiss B."/>
            <person name="Kocsube S."/>
            <person name="Kotiranta H."/>
            <person name="LaButti K.M."/>
            <person name="Lechner B.E."/>
            <person name="Liimatainen K."/>
            <person name="Lipzen A."/>
            <person name="Lukacs Z."/>
            <person name="Mihaltcheva S."/>
            <person name="Morgado L.N."/>
            <person name="Niskanen T."/>
            <person name="Noordeloos M.E."/>
            <person name="Ohm R.A."/>
            <person name="Ortiz-Santana B."/>
            <person name="Ovrebo C."/>
            <person name="Racz N."/>
            <person name="Riley R."/>
            <person name="Savchenko A."/>
            <person name="Shiryaev A."/>
            <person name="Soop K."/>
            <person name="Spirin V."/>
            <person name="Szebenyi C."/>
            <person name="Tomsovsky M."/>
            <person name="Tulloss R.E."/>
            <person name="Uehling J."/>
            <person name="Grigoriev I.V."/>
            <person name="Vagvolgyi C."/>
            <person name="Papp T."/>
            <person name="Martin F.M."/>
            <person name="Miettinen O."/>
            <person name="Hibbett D.S."/>
            <person name="Nagy L.G."/>
        </authorList>
    </citation>
    <scope>NUCLEOTIDE SEQUENCE [LARGE SCALE GENOMIC DNA]</scope>
    <source>
        <strain evidence="5 6">CBS 962.96</strain>
    </source>
</reference>
<feature type="region of interest" description="Disordered" evidence="2">
    <location>
        <begin position="33"/>
        <end position="63"/>
    </location>
</feature>
<dbReference type="InterPro" id="IPR000008">
    <property type="entry name" value="C2_dom"/>
</dbReference>
<evidence type="ECO:0000259" key="4">
    <source>
        <dbReference type="PROSITE" id="PS50018"/>
    </source>
</evidence>
<dbReference type="SMART" id="SM00239">
    <property type="entry name" value="C2"/>
    <property type="match status" value="1"/>
</dbReference>
<evidence type="ECO:0000259" key="3">
    <source>
        <dbReference type="PROSITE" id="PS50004"/>
    </source>
</evidence>
<dbReference type="SMART" id="SM00323">
    <property type="entry name" value="RasGAP"/>
    <property type="match status" value="1"/>
</dbReference>
<dbReference type="Pfam" id="PF00168">
    <property type="entry name" value="C2"/>
    <property type="match status" value="1"/>
</dbReference>
<dbReference type="PANTHER" id="PTHR10194">
    <property type="entry name" value="RAS GTPASE-ACTIVATING PROTEINS"/>
    <property type="match status" value="1"/>
</dbReference>
<dbReference type="SUPFAM" id="SSF49562">
    <property type="entry name" value="C2 domain (Calcium/lipid-binding domain, CaLB)"/>
    <property type="match status" value="1"/>
</dbReference>
<protein>
    <submittedName>
        <fullName evidence="5">Rho GTPase activation protein</fullName>
    </submittedName>
</protein>
<dbReference type="Gene3D" id="1.10.506.10">
    <property type="entry name" value="GTPase Activation - p120gap, domain 1"/>
    <property type="match status" value="1"/>
</dbReference>
<feature type="domain" description="C2" evidence="3">
    <location>
        <begin position="180"/>
        <end position="315"/>
    </location>
</feature>
<dbReference type="SUPFAM" id="SSF48350">
    <property type="entry name" value="GTPase activation domain, GAP"/>
    <property type="match status" value="1"/>
</dbReference>
<dbReference type="PROSITE" id="PS50018">
    <property type="entry name" value="RAS_GTPASE_ACTIV_2"/>
    <property type="match status" value="1"/>
</dbReference>
<accession>A0A4S8MQ02</accession>
<sequence>MSDPWERSGIETEEVEGGREFLGSAELFVSNTAGAALRKPPNSRKGQGKRDNAKQVNSTDDKKIKEQQYSWLALAKGPSSGHWRPATCKLAEEGERCLLNIYVDESILYQTIYIHLLNHTDIRHADTSLFLRKNCLSIYCAAGKRWAPANTLEPVYLQFASLDVCNAWMALLRSYALPEIYGRWFFPTDGGSYRMWRQVEMTIMQGRDLGNTKLFPFEGKDSPSEGTDSSEHDPVDIDVFCKIKLNDTVCGRTTTKKGIGAADWHEAFTFSELPPFENLEVVVWREKKLFKPSILGTIRIPLGNFRRGEMVEGWFPVLHSTTDSVVSDLQLGEIRLKVRVDEEIILPFACYQKLMKVFRTRNFLDWMSDFESKFKLKSIGTPLMILAVANNRLIEQVQEIATREVDGSVSSRQTLFRGNTTLTKVIEQCMSFYGKAFLEASIGPVLRRLCSEKVAIEVDPLRSRKSTKDVERSVELLIYWCREFWNQIYSVKDECPYEMRQIFGTVRDLVEKQFANSESSLNRGDLHWQSVSAFCFLRFIVPAILHPHLFGLTPGLPSLPIQRSLTLVAKVIQSMANLNASVQKEEFMRGVQEFLQDSRQAMIDYIVVVSTPSKDVRYTAKHPEKHMRTNVAASLLDREQRMPVLYKESIPVLPHMLDIPRNLAVITSAVIRSSRTHIEAKPGQHLDKSLEDFCARCFEVEEQALQRVSQLAAQLSANHRRPYAPGDCGSQSPTSGPTSPPRSDSPTSDHDSPRSPRPSTAPSDGDPARRRMLFKQSVTTSPPSPEAAAGQSSRLLHIRSTSEDSISSYGAGPSDGMKGEVAVEDDSKRGKGILRLLRR</sequence>
<evidence type="ECO:0000313" key="6">
    <source>
        <dbReference type="Proteomes" id="UP000297245"/>
    </source>
</evidence>
<organism evidence="5 6">
    <name type="scientific">Dendrothele bispora (strain CBS 962.96)</name>
    <dbReference type="NCBI Taxonomy" id="1314807"/>
    <lineage>
        <taxon>Eukaryota</taxon>
        <taxon>Fungi</taxon>
        <taxon>Dikarya</taxon>
        <taxon>Basidiomycota</taxon>
        <taxon>Agaricomycotina</taxon>
        <taxon>Agaricomycetes</taxon>
        <taxon>Agaricomycetidae</taxon>
        <taxon>Agaricales</taxon>
        <taxon>Agaricales incertae sedis</taxon>
        <taxon>Dendrothele</taxon>
    </lineage>
</organism>
<name>A0A4S8MQ02_DENBC</name>
<dbReference type="Gene3D" id="2.60.40.150">
    <property type="entry name" value="C2 domain"/>
    <property type="match status" value="1"/>
</dbReference>
<dbReference type="PANTHER" id="PTHR10194:SF60">
    <property type="entry name" value="RAS GTPASE-ACTIVATING PROTEIN RASKOL"/>
    <property type="match status" value="1"/>
</dbReference>
<dbReference type="InterPro" id="IPR001936">
    <property type="entry name" value="RasGAP_dom"/>
</dbReference>
<feature type="domain" description="Ras-GAP" evidence="4">
    <location>
        <begin position="375"/>
        <end position="577"/>
    </location>
</feature>
<evidence type="ECO:0000256" key="2">
    <source>
        <dbReference type="SAM" id="MobiDB-lite"/>
    </source>
</evidence>
<dbReference type="OrthoDB" id="775356at2759"/>
<proteinExistence type="predicted"/>
<dbReference type="EMBL" id="ML179052">
    <property type="protein sequence ID" value="THV04952.1"/>
    <property type="molecule type" value="Genomic_DNA"/>
</dbReference>
<dbReference type="InterPro" id="IPR035892">
    <property type="entry name" value="C2_domain_sf"/>
</dbReference>
<dbReference type="GO" id="GO:0005096">
    <property type="term" value="F:GTPase activator activity"/>
    <property type="evidence" value="ECO:0007669"/>
    <property type="project" value="UniProtKB-KW"/>
</dbReference>
<feature type="compositionally biased region" description="Basic and acidic residues" evidence="2">
    <location>
        <begin position="48"/>
        <end position="63"/>
    </location>
</feature>